<name>A0ABQ4EKK6_9ACTN</name>
<evidence type="ECO:0000313" key="8">
    <source>
        <dbReference type="EMBL" id="GIG94712.1"/>
    </source>
</evidence>
<evidence type="ECO:0000256" key="4">
    <source>
        <dbReference type="ARBA" id="ARBA00023002"/>
    </source>
</evidence>
<dbReference type="Proteomes" id="UP000621500">
    <property type="component" value="Unassembled WGS sequence"/>
</dbReference>
<evidence type="ECO:0000256" key="6">
    <source>
        <dbReference type="SAM" id="Phobius"/>
    </source>
</evidence>
<dbReference type="SUPFAM" id="SSF51905">
    <property type="entry name" value="FAD/NAD(P)-binding domain"/>
    <property type="match status" value="1"/>
</dbReference>
<reference evidence="8 9" key="1">
    <citation type="submission" date="2021-01" db="EMBL/GenBank/DDBJ databases">
        <title>Whole genome shotgun sequence of Plantactinospora mayteni NBRC 109088.</title>
        <authorList>
            <person name="Komaki H."/>
            <person name="Tamura T."/>
        </authorList>
    </citation>
    <scope>NUCLEOTIDE SEQUENCE [LARGE SCALE GENOMIC DNA]</scope>
    <source>
        <strain evidence="8 9">NBRC 109088</strain>
    </source>
</reference>
<sequence length="359" mass="37348">MVGSGGALGRMVVVGAGAAGLSAAWAALGLGFSVTCLEARQVGHPAASSTGWAKIFRYAYEDAALAHLLTETERRWRRLEELSGRRLLLPCPGLNIAKGGADSLAAIVRSLEAAGRTHQVIRPDSRRLDRLGVRLLPGEEAILEPAAGLLHPTAVLTALAGVVRAGGGRIVTGARVREISAGTGDLLVRTERGSYPADRVVVAAGPWAPDLVPAAPLRVTRQHQLVYATDRAIGAGRPLAWVDLDGDDAYGVVNGTAGQHLLGSHAPGPVGTPERATPADDGAEPLRAQLDGVRRRLGAGIRIAPVQRLVCHYTSTEDGRFLVANWPRIPGVVVLSACSGHGFKFVLTTGHQAATLAAG</sequence>
<evidence type="ECO:0000259" key="7">
    <source>
        <dbReference type="Pfam" id="PF01266"/>
    </source>
</evidence>
<keyword evidence="3" id="KW-0274">FAD</keyword>
<keyword evidence="6" id="KW-1133">Transmembrane helix</keyword>
<keyword evidence="9" id="KW-1185">Reference proteome</keyword>
<dbReference type="EMBL" id="BONX01000007">
    <property type="protein sequence ID" value="GIG94712.1"/>
    <property type="molecule type" value="Genomic_DNA"/>
</dbReference>
<keyword evidence="6" id="KW-0812">Transmembrane</keyword>
<proteinExistence type="predicted"/>
<feature type="transmembrane region" description="Helical" evidence="6">
    <location>
        <begin position="12"/>
        <end position="32"/>
    </location>
</feature>
<keyword evidence="4" id="KW-0560">Oxidoreductase</keyword>
<dbReference type="InterPro" id="IPR045170">
    <property type="entry name" value="MTOX"/>
</dbReference>
<gene>
    <name evidence="8" type="primary">solA</name>
    <name evidence="8" type="ORF">Pma05_12850</name>
</gene>
<dbReference type="Pfam" id="PF01266">
    <property type="entry name" value="DAO"/>
    <property type="match status" value="1"/>
</dbReference>
<dbReference type="Gene3D" id="3.50.50.60">
    <property type="entry name" value="FAD/NAD(P)-binding domain"/>
    <property type="match status" value="1"/>
</dbReference>
<evidence type="ECO:0000313" key="9">
    <source>
        <dbReference type="Proteomes" id="UP000621500"/>
    </source>
</evidence>
<accession>A0ABQ4EKK6</accession>
<dbReference type="InterPro" id="IPR006076">
    <property type="entry name" value="FAD-dep_OxRdtase"/>
</dbReference>
<comment type="caution">
    <text evidence="8">The sequence shown here is derived from an EMBL/GenBank/DDBJ whole genome shotgun (WGS) entry which is preliminary data.</text>
</comment>
<organism evidence="8 9">
    <name type="scientific">Plantactinospora mayteni</name>
    <dbReference type="NCBI Taxonomy" id="566021"/>
    <lineage>
        <taxon>Bacteria</taxon>
        <taxon>Bacillati</taxon>
        <taxon>Actinomycetota</taxon>
        <taxon>Actinomycetes</taxon>
        <taxon>Micromonosporales</taxon>
        <taxon>Micromonosporaceae</taxon>
        <taxon>Plantactinospora</taxon>
    </lineage>
</organism>
<evidence type="ECO:0000256" key="1">
    <source>
        <dbReference type="ARBA" id="ARBA00001974"/>
    </source>
</evidence>
<dbReference type="PANTHER" id="PTHR10961:SF7">
    <property type="entry name" value="FAD DEPENDENT OXIDOREDUCTASE DOMAIN-CONTAINING PROTEIN"/>
    <property type="match status" value="1"/>
</dbReference>
<evidence type="ECO:0000256" key="3">
    <source>
        <dbReference type="ARBA" id="ARBA00022827"/>
    </source>
</evidence>
<protein>
    <submittedName>
        <fullName evidence="8">N-methyltryptophan oxidase</fullName>
    </submittedName>
</protein>
<dbReference type="InterPro" id="IPR036188">
    <property type="entry name" value="FAD/NAD-bd_sf"/>
</dbReference>
<comment type="cofactor">
    <cofactor evidence="1">
        <name>FAD</name>
        <dbReference type="ChEBI" id="CHEBI:57692"/>
    </cofactor>
</comment>
<keyword evidence="6" id="KW-0472">Membrane</keyword>
<feature type="domain" description="FAD dependent oxidoreductase" evidence="7">
    <location>
        <begin position="11"/>
        <end position="354"/>
    </location>
</feature>
<evidence type="ECO:0000256" key="5">
    <source>
        <dbReference type="SAM" id="MobiDB-lite"/>
    </source>
</evidence>
<evidence type="ECO:0000256" key="2">
    <source>
        <dbReference type="ARBA" id="ARBA00022630"/>
    </source>
</evidence>
<dbReference type="PANTHER" id="PTHR10961">
    <property type="entry name" value="PEROXISOMAL SARCOSINE OXIDASE"/>
    <property type="match status" value="1"/>
</dbReference>
<keyword evidence="2" id="KW-0285">Flavoprotein</keyword>
<feature type="region of interest" description="Disordered" evidence="5">
    <location>
        <begin position="262"/>
        <end position="283"/>
    </location>
</feature>
<dbReference type="Gene3D" id="3.30.9.10">
    <property type="entry name" value="D-Amino Acid Oxidase, subunit A, domain 2"/>
    <property type="match status" value="1"/>
</dbReference>